<dbReference type="GO" id="GO:0009190">
    <property type="term" value="P:cyclic nucleotide biosynthetic process"/>
    <property type="evidence" value="ECO:0007669"/>
    <property type="project" value="InterPro"/>
</dbReference>
<dbReference type="SUPFAM" id="SSF55073">
    <property type="entry name" value="Nucleotide cyclase"/>
    <property type="match status" value="1"/>
</dbReference>
<accession>A0A4R2BEW6</accession>
<dbReference type="Pfam" id="PF00561">
    <property type="entry name" value="Abhydrolase_1"/>
    <property type="match status" value="1"/>
</dbReference>
<comment type="caution">
    <text evidence="2">The sequence shown here is derived from an EMBL/GenBank/DDBJ whole genome shotgun (WGS) entry which is preliminary data.</text>
</comment>
<dbReference type="InterPro" id="IPR000073">
    <property type="entry name" value="AB_hydrolase_1"/>
</dbReference>
<protein>
    <submittedName>
        <fullName evidence="2">Class 3 adenylate cyclase</fullName>
    </submittedName>
</protein>
<dbReference type="GO" id="GO:0035556">
    <property type="term" value="P:intracellular signal transduction"/>
    <property type="evidence" value="ECO:0007669"/>
    <property type="project" value="InterPro"/>
</dbReference>
<dbReference type="InterPro" id="IPR001054">
    <property type="entry name" value="A/G_cyclase"/>
</dbReference>
<dbReference type="SUPFAM" id="SSF53474">
    <property type="entry name" value="alpha/beta-Hydrolases"/>
    <property type="match status" value="1"/>
</dbReference>
<organism evidence="2 3">
    <name type="scientific">Sinorhizobium americanum</name>
    <dbReference type="NCBI Taxonomy" id="194963"/>
    <lineage>
        <taxon>Bacteria</taxon>
        <taxon>Pseudomonadati</taxon>
        <taxon>Pseudomonadota</taxon>
        <taxon>Alphaproteobacteria</taxon>
        <taxon>Hyphomicrobiales</taxon>
        <taxon>Rhizobiaceae</taxon>
        <taxon>Sinorhizobium/Ensifer group</taxon>
        <taxon>Sinorhizobium</taxon>
    </lineage>
</organism>
<evidence type="ECO:0000313" key="2">
    <source>
        <dbReference type="EMBL" id="TCN25326.1"/>
    </source>
</evidence>
<name>A0A4R2BEW6_9HYPH</name>
<dbReference type="PROSITE" id="PS50125">
    <property type="entry name" value="GUANYLATE_CYCLASE_2"/>
    <property type="match status" value="1"/>
</dbReference>
<dbReference type="Pfam" id="PF00211">
    <property type="entry name" value="Guanylate_cyc"/>
    <property type="match status" value="1"/>
</dbReference>
<dbReference type="Proteomes" id="UP000295043">
    <property type="component" value="Unassembled WGS sequence"/>
</dbReference>
<dbReference type="SMART" id="SM00044">
    <property type="entry name" value="CYCc"/>
    <property type="match status" value="1"/>
</dbReference>
<dbReference type="PANTHER" id="PTHR43433:SF8">
    <property type="entry name" value="BIFUNCTIONAL LIPASE_ADENYLATE CYCLASE LIPJ"/>
    <property type="match status" value="1"/>
</dbReference>
<dbReference type="InterPro" id="IPR029058">
    <property type="entry name" value="AB_hydrolase_fold"/>
</dbReference>
<dbReference type="Gene3D" id="3.30.70.1230">
    <property type="entry name" value="Nucleotide cyclase"/>
    <property type="match status" value="1"/>
</dbReference>
<evidence type="ECO:0000313" key="3">
    <source>
        <dbReference type="Proteomes" id="UP000295043"/>
    </source>
</evidence>
<dbReference type="GO" id="GO:0004016">
    <property type="term" value="F:adenylate cyclase activity"/>
    <property type="evidence" value="ECO:0007669"/>
    <property type="project" value="UniProtKB-ARBA"/>
</dbReference>
<reference evidence="2 3" key="1">
    <citation type="submission" date="2019-03" db="EMBL/GenBank/DDBJ databases">
        <title>Genomic Encyclopedia of Type Strains, Phase IV (KMG-V): Genome sequencing to study the core and pangenomes of soil and plant-associated prokaryotes.</title>
        <authorList>
            <person name="Whitman W."/>
        </authorList>
    </citation>
    <scope>NUCLEOTIDE SEQUENCE [LARGE SCALE GENOMIC DNA]</scope>
    <source>
        <strain evidence="2 3">23C40</strain>
    </source>
</reference>
<dbReference type="InterPro" id="IPR029787">
    <property type="entry name" value="Nucleotide_cyclase"/>
</dbReference>
<dbReference type="EMBL" id="SLVU01000019">
    <property type="protein sequence ID" value="TCN25326.1"/>
    <property type="molecule type" value="Genomic_DNA"/>
</dbReference>
<dbReference type="AlphaFoldDB" id="A0A4R2BEW6"/>
<dbReference type="InterPro" id="IPR050471">
    <property type="entry name" value="AB_hydrolase"/>
</dbReference>
<dbReference type="PRINTS" id="PR00111">
    <property type="entry name" value="ABHYDROLASE"/>
</dbReference>
<dbReference type="PANTHER" id="PTHR43433">
    <property type="entry name" value="HYDROLASE, ALPHA/BETA FOLD FAMILY PROTEIN"/>
    <property type="match status" value="1"/>
</dbReference>
<evidence type="ECO:0000259" key="1">
    <source>
        <dbReference type="PROSITE" id="PS50125"/>
    </source>
</evidence>
<feature type="domain" description="Guanylate cyclase" evidence="1">
    <location>
        <begin position="287"/>
        <end position="394"/>
    </location>
</feature>
<dbReference type="CDD" id="cd07302">
    <property type="entry name" value="CHD"/>
    <property type="match status" value="1"/>
</dbReference>
<proteinExistence type="predicted"/>
<dbReference type="Gene3D" id="3.40.50.1820">
    <property type="entry name" value="alpha/beta hydrolase"/>
    <property type="match status" value="1"/>
</dbReference>
<gene>
    <name evidence="2" type="ORF">EV184_11996</name>
</gene>
<sequence>MGPSTRYARSDGLNIAYQTIGDGPLDIIYVPGWVSNLDYAWIFPPLAHVFERLSAFSRLILFDKRGTGLSDRNVGFPTLEERMRDMQAVLDAAGSRRAALMGTSEGGNLCMLFAATYPEKTAALVLNGSFAKGLWAKDYPWAKTREQVEEELAAIARDWGGAFDLSNAAPSHVNDKEARDWLAGYLRNSASPQDAVDLWRWNTEIDVRGILSAIHVPTLVLHRTGDRWVNVEEGRYVANHVPGAKWVELPGDDHVIWAGDADRTIDEIEEFLTGIRPQPASERLLLTVMFTDIVGSTSVAAELGDLRWEELLHRHDAAVRAELGRFGGSEIKTMGDGFLATFHGPSKAIQCASAIRDQAAAMGLAVRAALHTGECEKRGKDLSGIAVHLASRLLDHAGAGDIIVSGTVKDLVVGSGVAFKALGEVILRDVPGSWQIYAATDAP</sequence>